<dbReference type="Gene3D" id="3.40.50.300">
    <property type="entry name" value="P-loop containing nucleotide triphosphate hydrolases"/>
    <property type="match status" value="1"/>
</dbReference>
<sequence>MLGEKRSRGAFYGEVPKGVPETGQAKGSGRQIAQPPERKAERMVPENGIRIGTWEGEGNEEAREPGDIQEERPLEAVGKDTVETVTKAPEALEEPDGVWNVSSTRTTPPLRTQDLFFHAEDNRRNFAEILKEVQAYLAKEYSELVLDNGSEEARQQIRRFAGKYIQDQRIAVDGLTTRQLIDEIYSEMAEFGFLTKYIYSKDIEEIDVNAWDDVEVQYAGGVTRKLDEHFDSPEHALNVVRRMLHVSGMVLDDASPCVLGHLSKNIRIAVLKAPVVDADVGIAASIRIVNPQNMTREDFIQGGTATGQMLDFLAECIRYGISVCVAGATSSGKTTLLGWLLTTIPDKKRIYTIENGSRELALVRREDGRVMNSIIHTLTRDSENERQKVDQIALLDMALRFNPDVVVVGEMRGPEANAAQEAARTGMAVVTTIHSMSCDATYRRMVSLCKRAVDMSDETLLGFVTEAYPIVAFCKQLENKERRLMEIMECEILGDGTRRFRPLFQYRIQENRVENGSFVITGEHRQVNPISESLARRLMENGMPQTILERLTRMP</sequence>
<dbReference type="PANTHER" id="PTHR30486:SF6">
    <property type="entry name" value="TYPE IV PILUS RETRACTATION ATPASE PILT"/>
    <property type="match status" value="1"/>
</dbReference>
<organism evidence="4 5">
    <name type="scientific">Eisenbergiella tayi</name>
    <dbReference type="NCBI Taxonomy" id="1432052"/>
    <lineage>
        <taxon>Bacteria</taxon>
        <taxon>Bacillati</taxon>
        <taxon>Bacillota</taxon>
        <taxon>Clostridia</taxon>
        <taxon>Lachnospirales</taxon>
        <taxon>Lachnospiraceae</taxon>
        <taxon>Eisenbergiella</taxon>
    </lineage>
</organism>
<dbReference type="EMBL" id="MEHD01000022">
    <property type="protein sequence ID" value="ODR57041.1"/>
    <property type="molecule type" value="Genomic_DNA"/>
</dbReference>
<gene>
    <name evidence="4" type="ORF">BEI63_12800</name>
</gene>
<evidence type="ECO:0000313" key="5">
    <source>
        <dbReference type="Proteomes" id="UP000094869"/>
    </source>
</evidence>
<accession>A0ABX3AHR3</accession>
<evidence type="ECO:0000256" key="1">
    <source>
        <dbReference type="ARBA" id="ARBA00006611"/>
    </source>
</evidence>
<proteinExistence type="inferred from homology"/>
<reference evidence="4 5" key="1">
    <citation type="submission" date="2016-08" db="EMBL/GenBank/DDBJ databases">
        <title>Characterization of Isolates of Eisenbergiella tayi Derived from Blood Cultures, Using Whole Genome Sequencing.</title>
        <authorList>
            <person name="Bernier A.-M."/>
            <person name="Burdz T."/>
            <person name="Wiebe D."/>
            <person name="Bernard K."/>
        </authorList>
    </citation>
    <scope>NUCLEOTIDE SEQUENCE [LARGE SCALE GENOMIC DNA]</scope>
    <source>
        <strain evidence="4 5">NML120146</strain>
    </source>
</reference>
<dbReference type="InterPro" id="IPR001482">
    <property type="entry name" value="T2SS/T4SS_dom"/>
</dbReference>
<dbReference type="PANTHER" id="PTHR30486">
    <property type="entry name" value="TWITCHING MOTILITY PROTEIN PILT"/>
    <property type="match status" value="1"/>
</dbReference>
<feature type="region of interest" description="Disordered" evidence="2">
    <location>
        <begin position="1"/>
        <end position="71"/>
    </location>
</feature>
<name>A0ABX3AHR3_9FIRM</name>
<dbReference type="RefSeq" id="WP_069410228.1">
    <property type="nucleotide sequence ID" value="NZ_DAWDRA010000034.1"/>
</dbReference>
<evidence type="ECO:0000256" key="2">
    <source>
        <dbReference type="SAM" id="MobiDB-lite"/>
    </source>
</evidence>
<feature type="domain" description="Bacterial type II secretion system protein E" evidence="3">
    <location>
        <begin position="265"/>
        <end position="462"/>
    </location>
</feature>
<comment type="similarity">
    <text evidence="1">Belongs to the GSP E family.</text>
</comment>
<dbReference type="Pfam" id="PF00437">
    <property type="entry name" value="T2SSE"/>
    <property type="match status" value="1"/>
</dbReference>
<dbReference type="SUPFAM" id="SSF52540">
    <property type="entry name" value="P-loop containing nucleoside triphosphate hydrolases"/>
    <property type="match status" value="1"/>
</dbReference>
<evidence type="ECO:0000313" key="4">
    <source>
        <dbReference type="EMBL" id="ODR57041.1"/>
    </source>
</evidence>
<comment type="caution">
    <text evidence="4">The sequence shown here is derived from an EMBL/GenBank/DDBJ whole genome shotgun (WGS) entry which is preliminary data.</text>
</comment>
<feature type="compositionally biased region" description="Basic and acidic residues" evidence="2">
    <location>
        <begin position="60"/>
        <end position="71"/>
    </location>
</feature>
<keyword evidence="5" id="KW-1185">Reference proteome</keyword>
<dbReference type="Proteomes" id="UP000094869">
    <property type="component" value="Unassembled WGS sequence"/>
</dbReference>
<protein>
    <submittedName>
        <fullName evidence="4">Type II secretion system protein E</fullName>
    </submittedName>
</protein>
<dbReference type="Gene3D" id="3.30.450.380">
    <property type="match status" value="1"/>
</dbReference>
<dbReference type="InterPro" id="IPR027417">
    <property type="entry name" value="P-loop_NTPase"/>
</dbReference>
<evidence type="ECO:0000259" key="3">
    <source>
        <dbReference type="Pfam" id="PF00437"/>
    </source>
</evidence>
<dbReference type="InterPro" id="IPR050921">
    <property type="entry name" value="T4SS_GSP_E_ATPase"/>
</dbReference>